<evidence type="ECO:0000313" key="2">
    <source>
        <dbReference type="EMBL" id="OUT22146.1"/>
    </source>
</evidence>
<feature type="region of interest" description="Disordered" evidence="1">
    <location>
        <begin position="145"/>
        <end position="181"/>
    </location>
</feature>
<comment type="caution">
    <text evidence="2">The sequence shown here is derived from an EMBL/GenBank/DDBJ whole genome shotgun (WGS) entry which is preliminary data.</text>
</comment>
<dbReference type="AlphaFoldDB" id="A0A1Z8JNI3"/>
<feature type="compositionally biased region" description="Acidic residues" evidence="1">
    <location>
        <begin position="150"/>
        <end position="172"/>
    </location>
</feature>
<evidence type="ECO:0000256" key="1">
    <source>
        <dbReference type="SAM" id="MobiDB-lite"/>
    </source>
</evidence>
<feature type="compositionally biased region" description="Polar residues" evidence="1">
    <location>
        <begin position="1"/>
        <end position="21"/>
    </location>
</feature>
<dbReference type="VEuPathDB" id="FungiDB:C5L36_0E01230"/>
<protein>
    <submittedName>
        <fullName evidence="2">Uncharacterized protein</fullName>
    </submittedName>
</protein>
<name>A0A1Z8JNI3_PICKU</name>
<sequence>MTVNARSSQAPLGNCRKSFTSSRKHRLSKTKEPLVTNKKKIKIKSTSLISLCSPFVIPDDTRLVSYQLERERYPNIDDFSLIYGPLELNDRLLSSFYSSVTSNDNNGNRQFHLNCLLNSISLINNDVPMDYFTDSDDLLHLEDGLVTDGESSDDDDVYNYDDDDDNDNDNDNDNGGSEKVKSEKLHINANANINSNINLNANLLKHTNATILVDDIMEKTISDITDSDNHDTIQIGIANY</sequence>
<reference evidence="2 3" key="1">
    <citation type="submission" date="2017-05" db="EMBL/GenBank/DDBJ databases">
        <title>The Genome Sequence of Candida krusei Ckrusei653.</title>
        <authorList>
            <person name="Cuomo C."/>
            <person name="Forche A."/>
            <person name="Young S."/>
            <person name="Abouelleil A."/>
            <person name="Cao P."/>
            <person name="Chapman S."/>
            <person name="Cusick C."/>
            <person name="Shea T."/>
            <person name="Nusbaum C."/>
            <person name="Birren B."/>
        </authorList>
    </citation>
    <scope>NUCLEOTIDE SEQUENCE [LARGE SCALE GENOMIC DNA]</scope>
    <source>
        <strain evidence="2 3">Ckrusei653</strain>
    </source>
</reference>
<organism evidence="2 3">
    <name type="scientific">Pichia kudriavzevii</name>
    <name type="common">Yeast</name>
    <name type="synonym">Issatchenkia orientalis</name>
    <dbReference type="NCBI Taxonomy" id="4909"/>
    <lineage>
        <taxon>Eukaryota</taxon>
        <taxon>Fungi</taxon>
        <taxon>Dikarya</taxon>
        <taxon>Ascomycota</taxon>
        <taxon>Saccharomycotina</taxon>
        <taxon>Pichiomycetes</taxon>
        <taxon>Pichiales</taxon>
        <taxon>Pichiaceae</taxon>
        <taxon>Pichia</taxon>
    </lineage>
</organism>
<gene>
    <name evidence="2" type="ORF">CAS74_003136</name>
</gene>
<feature type="region of interest" description="Disordered" evidence="1">
    <location>
        <begin position="1"/>
        <end position="31"/>
    </location>
</feature>
<dbReference type="Proteomes" id="UP000195871">
    <property type="component" value="Unassembled WGS sequence"/>
</dbReference>
<dbReference type="EMBL" id="NHMM01000004">
    <property type="protein sequence ID" value="OUT22146.1"/>
    <property type="molecule type" value="Genomic_DNA"/>
</dbReference>
<accession>A0A1Z8JNI3</accession>
<evidence type="ECO:0000313" key="3">
    <source>
        <dbReference type="Proteomes" id="UP000195871"/>
    </source>
</evidence>
<proteinExistence type="predicted"/>